<protein>
    <submittedName>
        <fullName evidence="1">CRP-like cAMP-binding protein</fullName>
    </submittedName>
</protein>
<reference evidence="1" key="1">
    <citation type="submission" date="2023-07" db="EMBL/GenBank/DDBJ databases">
        <title>Sorghum-associated microbial communities from plants grown in Nebraska, USA.</title>
        <authorList>
            <person name="Schachtman D."/>
        </authorList>
    </citation>
    <scope>NUCLEOTIDE SEQUENCE</scope>
    <source>
        <strain evidence="1">2697</strain>
    </source>
</reference>
<sequence>MNLTDKLGLALQQFAGMSRQDFELSLPYWKIMDYKKGDFYNQQKSVCKYLGFVVEGVFRSYIIDAKTGEEKNIFLYSGNQFVVSFKSFIQQVPCDYHTTALTSARVVHIHIADLLRLYQQSHKWESFGRLLAQEAFNVAMARTESFLFQTPEERYLNLIKHHPDIFNAVPLYHISSYLGIQGPSLSRIRKRLSHR</sequence>
<organism evidence="1 2">
    <name type="scientific">Pedobacter africanus</name>
    <dbReference type="NCBI Taxonomy" id="151894"/>
    <lineage>
        <taxon>Bacteria</taxon>
        <taxon>Pseudomonadati</taxon>
        <taxon>Bacteroidota</taxon>
        <taxon>Sphingobacteriia</taxon>
        <taxon>Sphingobacteriales</taxon>
        <taxon>Sphingobacteriaceae</taxon>
        <taxon>Pedobacter</taxon>
    </lineage>
</organism>
<comment type="caution">
    <text evidence="1">The sequence shown here is derived from an EMBL/GenBank/DDBJ whole genome shotgun (WGS) entry which is preliminary data.</text>
</comment>
<evidence type="ECO:0000313" key="1">
    <source>
        <dbReference type="EMBL" id="MDR6784381.1"/>
    </source>
</evidence>
<dbReference type="EMBL" id="JAVDTF010000002">
    <property type="protein sequence ID" value="MDR6784381.1"/>
    <property type="molecule type" value="Genomic_DNA"/>
</dbReference>
<evidence type="ECO:0000313" key="2">
    <source>
        <dbReference type="Proteomes" id="UP001246858"/>
    </source>
</evidence>
<dbReference type="Proteomes" id="UP001246858">
    <property type="component" value="Unassembled WGS sequence"/>
</dbReference>
<gene>
    <name evidence="1" type="ORF">J2X78_002946</name>
</gene>
<keyword evidence="2" id="KW-1185">Reference proteome</keyword>
<accession>A0ACC6KZ84</accession>
<name>A0ACC6KZ84_9SPHI</name>
<proteinExistence type="predicted"/>